<dbReference type="Proteomes" id="UP000319908">
    <property type="component" value="Unassembled WGS sequence"/>
</dbReference>
<dbReference type="InterPro" id="IPR051782">
    <property type="entry name" value="ABC_Transporter_VariousFunc"/>
</dbReference>
<keyword evidence="3 5" id="KW-0067">ATP-binding</keyword>
<evidence type="ECO:0000313" key="6">
    <source>
        <dbReference type="Proteomes" id="UP000319908"/>
    </source>
</evidence>
<dbReference type="SMART" id="SM00382">
    <property type="entry name" value="AAA"/>
    <property type="match status" value="1"/>
</dbReference>
<dbReference type="SUPFAM" id="SSF52540">
    <property type="entry name" value="P-loop containing nucleoside triphosphate hydrolases"/>
    <property type="match status" value="1"/>
</dbReference>
<evidence type="ECO:0000313" key="5">
    <source>
        <dbReference type="EMBL" id="TWU10796.1"/>
    </source>
</evidence>
<sequence>MNNEMIRTTGLRKSFGRSEVLRGVDLAVPRGAVVGLLGTNGAGKSTLIKCLLGLLKITAGSATVLGEDPWTLSAAAKARIGYVPQVVHLYPWMKVAQVIQYTAAFYPKWDHAWCDELVDQWDLDRSASIRTLSTGQLQRLGLILGMGHRPDLYVLDEPAASLDPAGRRSLLRSLLEVSEDSEHSILFSTHITSDLERIASHVAIMGDGVIDYFGELDELKDSVKRIRVHSPTDLPADFSLPGSLRTEVIGQSAIVAVAEIDNEFVDQVRKRFHATVEIEDLNLEDIFLELHDAQ</sequence>
<dbReference type="GO" id="GO:0016887">
    <property type="term" value="F:ATP hydrolysis activity"/>
    <property type="evidence" value="ECO:0007669"/>
    <property type="project" value="InterPro"/>
</dbReference>
<organism evidence="5 6">
    <name type="scientific">Allorhodopirellula heiligendammensis</name>
    <dbReference type="NCBI Taxonomy" id="2714739"/>
    <lineage>
        <taxon>Bacteria</taxon>
        <taxon>Pseudomonadati</taxon>
        <taxon>Planctomycetota</taxon>
        <taxon>Planctomycetia</taxon>
        <taxon>Pirellulales</taxon>
        <taxon>Pirellulaceae</taxon>
        <taxon>Allorhodopirellula</taxon>
    </lineage>
</organism>
<proteinExistence type="predicted"/>
<keyword evidence="1" id="KW-0813">Transport</keyword>
<dbReference type="Pfam" id="PF00005">
    <property type="entry name" value="ABC_tran"/>
    <property type="match status" value="1"/>
</dbReference>
<dbReference type="PROSITE" id="PS50893">
    <property type="entry name" value="ABC_TRANSPORTER_2"/>
    <property type="match status" value="1"/>
</dbReference>
<accession>A0A5C6BHJ9</accession>
<dbReference type="PANTHER" id="PTHR42939">
    <property type="entry name" value="ABC TRANSPORTER ATP-BINDING PROTEIN ALBC-RELATED"/>
    <property type="match status" value="1"/>
</dbReference>
<dbReference type="CDD" id="cd03230">
    <property type="entry name" value="ABC_DR_subfamily_A"/>
    <property type="match status" value="1"/>
</dbReference>
<dbReference type="InterPro" id="IPR003593">
    <property type="entry name" value="AAA+_ATPase"/>
</dbReference>
<dbReference type="GO" id="GO:0005524">
    <property type="term" value="F:ATP binding"/>
    <property type="evidence" value="ECO:0007669"/>
    <property type="project" value="UniProtKB-KW"/>
</dbReference>
<evidence type="ECO:0000256" key="2">
    <source>
        <dbReference type="ARBA" id="ARBA00022741"/>
    </source>
</evidence>
<dbReference type="AlphaFoldDB" id="A0A5C6BHJ9"/>
<dbReference type="Gene3D" id="3.40.50.300">
    <property type="entry name" value="P-loop containing nucleotide triphosphate hydrolases"/>
    <property type="match status" value="1"/>
</dbReference>
<feature type="domain" description="ABC transporter" evidence="4">
    <location>
        <begin position="6"/>
        <end position="232"/>
    </location>
</feature>
<evidence type="ECO:0000256" key="3">
    <source>
        <dbReference type="ARBA" id="ARBA00022840"/>
    </source>
</evidence>
<dbReference type="PANTHER" id="PTHR42939:SF1">
    <property type="entry name" value="ABC TRANSPORTER ATP-BINDING PROTEIN ALBC-RELATED"/>
    <property type="match status" value="1"/>
</dbReference>
<keyword evidence="2" id="KW-0547">Nucleotide-binding</keyword>
<protein>
    <submittedName>
        <fullName evidence="5">ABC transporter ATP-binding protein YtrB</fullName>
    </submittedName>
</protein>
<evidence type="ECO:0000259" key="4">
    <source>
        <dbReference type="PROSITE" id="PS50893"/>
    </source>
</evidence>
<gene>
    <name evidence="5" type="primary">ytrB_3</name>
    <name evidence="5" type="ORF">Poly21_47020</name>
</gene>
<keyword evidence="6" id="KW-1185">Reference proteome</keyword>
<dbReference type="EMBL" id="SJPU01000003">
    <property type="protein sequence ID" value="TWU10796.1"/>
    <property type="molecule type" value="Genomic_DNA"/>
</dbReference>
<comment type="caution">
    <text evidence="5">The sequence shown here is derived from an EMBL/GenBank/DDBJ whole genome shotgun (WGS) entry which is preliminary data.</text>
</comment>
<reference evidence="5 6" key="1">
    <citation type="journal article" date="2020" name="Antonie Van Leeuwenhoek">
        <title>Rhodopirellula heiligendammensis sp. nov., Rhodopirellula pilleata sp. nov., and Rhodopirellula solitaria sp. nov. isolated from natural or artificial marine surfaces in Northern Germany and California, USA, and emended description of the genus Rhodopirellula.</title>
        <authorList>
            <person name="Kallscheuer N."/>
            <person name="Wiegand S."/>
            <person name="Jogler M."/>
            <person name="Boedeker C."/>
            <person name="Peeters S.H."/>
            <person name="Rast P."/>
            <person name="Heuer A."/>
            <person name="Jetten M.S.M."/>
            <person name="Rohde M."/>
            <person name="Jogler C."/>
        </authorList>
    </citation>
    <scope>NUCLEOTIDE SEQUENCE [LARGE SCALE GENOMIC DNA]</scope>
    <source>
        <strain evidence="5 6">Poly21</strain>
    </source>
</reference>
<dbReference type="InterPro" id="IPR003439">
    <property type="entry name" value="ABC_transporter-like_ATP-bd"/>
</dbReference>
<name>A0A5C6BHJ9_9BACT</name>
<evidence type="ECO:0000256" key="1">
    <source>
        <dbReference type="ARBA" id="ARBA00022448"/>
    </source>
</evidence>
<dbReference type="InterPro" id="IPR027417">
    <property type="entry name" value="P-loop_NTPase"/>
</dbReference>